<accession>A0AC61DC20</accession>
<gene>
    <name evidence="1" type="ORF">CS063_09805</name>
</gene>
<name>A0AC61DC20_9FIRM</name>
<dbReference type="Proteomes" id="UP000224460">
    <property type="component" value="Unassembled WGS sequence"/>
</dbReference>
<reference evidence="1" key="1">
    <citation type="submission" date="2017-10" db="EMBL/GenBank/DDBJ databases">
        <title>Genome sequence of cellulolytic Lachnospiraceae bacterium XHS1971 isolated from hotspring sediment.</title>
        <authorList>
            <person name="Vasudevan G."/>
            <person name="Joshi A.J."/>
            <person name="Hivarkar S."/>
            <person name="Lanjekar V.B."/>
            <person name="Dhakephalkar P.K."/>
            <person name="Dagar S."/>
        </authorList>
    </citation>
    <scope>NUCLEOTIDE SEQUENCE</scope>
    <source>
        <strain evidence="1">XHS1971</strain>
    </source>
</reference>
<protein>
    <submittedName>
        <fullName evidence="1">Glutamate synthase</fullName>
    </submittedName>
</protein>
<dbReference type="EMBL" id="PEDL01000009">
    <property type="protein sequence ID" value="PHV70587.1"/>
    <property type="molecule type" value="Genomic_DNA"/>
</dbReference>
<proteinExistence type="predicted"/>
<evidence type="ECO:0000313" key="2">
    <source>
        <dbReference type="Proteomes" id="UP000224460"/>
    </source>
</evidence>
<comment type="caution">
    <text evidence="1">The sequence shown here is derived from an EMBL/GenBank/DDBJ whole genome shotgun (WGS) entry which is preliminary data.</text>
</comment>
<evidence type="ECO:0000313" key="1">
    <source>
        <dbReference type="EMBL" id="PHV70587.1"/>
    </source>
</evidence>
<sequence length="240" mass="25949">MKINASTLHFRALNEQIKASNDCSIEIINCLGHRYIGTGVTGKQIDIHGVPGNALGAYLASSTLNVFGNAQDATGDTMDSGSIIIHGNCGDTTGYGMRGGKIYVQGDSGYRTGIHMKEYKDCQPVIVIGGKVGDFLGEYQAGGLIIVLGLNHENEIPVGSFCGTGMHGGAIYIRSNNLPSDLPAQVSAHEATVEDLIFIKEYIDEFGEYFTINSESILKDRFYKLTANSKNPYKQLYTHN</sequence>
<organism evidence="1 2">
    <name type="scientific">Sporanaerobium hydrogeniformans</name>
    <dbReference type="NCBI Taxonomy" id="3072179"/>
    <lineage>
        <taxon>Bacteria</taxon>
        <taxon>Bacillati</taxon>
        <taxon>Bacillota</taxon>
        <taxon>Clostridia</taxon>
        <taxon>Lachnospirales</taxon>
        <taxon>Lachnospiraceae</taxon>
        <taxon>Sporanaerobium</taxon>
    </lineage>
</organism>
<keyword evidence="2" id="KW-1185">Reference proteome</keyword>